<reference evidence="2" key="1">
    <citation type="journal article" date="2020" name="Stud. Mycol.">
        <title>101 Dothideomycetes genomes: a test case for predicting lifestyles and emergence of pathogens.</title>
        <authorList>
            <person name="Haridas S."/>
            <person name="Albert R."/>
            <person name="Binder M."/>
            <person name="Bloem J."/>
            <person name="Labutti K."/>
            <person name="Salamov A."/>
            <person name="Andreopoulos B."/>
            <person name="Baker S."/>
            <person name="Barry K."/>
            <person name="Bills G."/>
            <person name="Bluhm B."/>
            <person name="Cannon C."/>
            <person name="Castanera R."/>
            <person name="Culley D."/>
            <person name="Daum C."/>
            <person name="Ezra D."/>
            <person name="Gonzalez J."/>
            <person name="Henrissat B."/>
            <person name="Kuo A."/>
            <person name="Liang C."/>
            <person name="Lipzen A."/>
            <person name="Lutzoni F."/>
            <person name="Magnuson J."/>
            <person name="Mondo S."/>
            <person name="Nolan M."/>
            <person name="Ohm R."/>
            <person name="Pangilinan J."/>
            <person name="Park H.-J."/>
            <person name="Ramirez L."/>
            <person name="Alfaro M."/>
            <person name="Sun H."/>
            <person name="Tritt A."/>
            <person name="Yoshinaga Y."/>
            <person name="Zwiers L.-H."/>
            <person name="Turgeon B."/>
            <person name="Goodwin S."/>
            <person name="Spatafora J."/>
            <person name="Crous P."/>
            <person name="Grigoriev I."/>
        </authorList>
    </citation>
    <scope>NUCLEOTIDE SEQUENCE</scope>
    <source>
        <strain evidence="2">CBS 122368</strain>
    </source>
</reference>
<dbReference type="AlphaFoldDB" id="A0A6A6HWU3"/>
<dbReference type="GeneID" id="54580588"/>
<organism evidence="2 3">
    <name type="scientific">Trematosphaeria pertusa</name>
    <dbReference type="NCBI Taxonomy" id="390896"/>
    <lineage>
        <taxon>Eukaryota</taxon>
        <taxon>Fungi</taxon>
        <taxon>Dikarya</taxon>
        <taxon>Ascomycota</taxon>
        <taxon>Pezizomycotina</taxon>
        <taxon>Dothideomycetes</taxon>
        <taxon>Pleosporomycetidae</taxon>
        <taxon>Pleosporales</taxon>
        <taxon>Massarineae</taxon>
        <taxon>Trematosphaeriaceae</taxon>
        <taxon>Trematosphaeria</taxon>
    </lineage>
</organism>
<evidence type="ECO:0000313" key="2">
    <source>
        <dbReference type="EMBL" id="KAF2242389.1"/>
    </source>
</evidence>
<keyword evidence="3" id="KW-1185">Reference proteome</keyword>
<dbReference type="EMBL" id="ML987208">
    <property type="protein sequence ID" value="KAF2242389.1"/>
    <property type="molecule type" value="Genomic_DNA"/>
</dbReference>
<feature type="region of interest" description="Disordered" evidence="1">
    <location>
        <begin position="1"/>
        <end position="27"/>
    </location>
</feature>
<gene>
    <name evidence="2" type="ORF">BU26DRAFT_510786</name>
</gene>
<proteinExistence type="predicted"/>
<dbReference type="Proteomes" id="UP000800094">
    <property type="component" value="Unassembled WGS sequence"/>
</dbReference>
<sequence length="153" mass="16752">MQEDCASVSSQRRRHGGSASYDSTHQQCLKDDEQVLAAQRLAERDARKPQLRKRSRTAAVPGPYRRTACWAATVLRGAGGHTPRDWDEASRRGLLLAPSPLNEGLPACHWRTAPLPFEKNATLRHPGTNGMSRCPCSNLAPARCRGECAVAPL</sequence>
<accession>A0A6A6HWU3</accession>
<dbReference type="RefSeq" id="XP_033677393.1">
    <property type="nucleotide sequence ID" value="XM_033827258.1"/>
</dbReference>
<evidence type="ECO:0000256" key="1">
    <source>
        <dbReference type="SAM" id="MobiDB-lite"/>
    </source>
</evidence>
<name>A0A6A6HWU3_9PLEO</name>
<evidence type="ECO:0000313" key="3">
    <source>
        <dbReference type="Proteomes" id="UP000800094"/>
    </source>
</evidence>
<protein>
    <submittedName>
        <fullName evidence="2">Uncharacterized protein</fullName>
    </submittedName>
</protein>